<dbReference type="VEuPathDB" id="FungiDB:FOC1_g10015118"/>
<reference evidence="2 3" key="1">
    <citation type="journal article" date="2018" name="Sci. Rep.">
        <title>Characterisation of pathogen-specific regions and novel effector candidates in Fusarium oxysporum f. sp. cepae.</title>
        <authorList>
            <person name="Armitage A.D."/>
            <person name="Taylor A."/>
            <person name="Sobczyk M.K."/>
            <person name="Baxter L."/>
            <person name="Greenfield B.P."/>
            <person name="Bates H.J."/>
            <person name="Wilson F."/>
            <person name="Jackson A.C."/>
            <person name="Ott S."/>
            <person name="Harrison R.J."/>
            <person name="Clarkson J.P."/>
        </authorList>
    </citation>
    <scope>NUCLEOTIDE SEQUENCE [LARGE SCALE GENOMIC DNA]</scope>
    <source>
        <strain evidence="2 3">Fo_A13</strain>
    </source>
</reference>
<dbReference type="VEuPathDB" id="FungiDB:HZS61_015025"/>
<accession>A0A420NSC5</accession>
<dbReference type="VEuPathDB" id="FungiDB:FOIG_01866"/>
<dbReference type="VEuPathDB" id="FungiDB:FOXG_18430"/>
<dbReference type="Pfam" id="PF20183">
    <property type="entry name" value="DUF6546"/>
    <property type="match status" value="1"/>
</dbReference>
<evidence type="ECO:0000313" key="3">
    <source>
        <dbReference type="Proteomes" id="UP000285084"/>
    </source>
</evidence>
<sequence>MSSPTTLAVHDTAPRTRLPLDIQLYIIESLIKTYKESEKPHFRLSTFARVSKTWQTAIEKETFKHITITSRDLDSFKRHVRSYRKPLVKHILLEVLYNCPHGGHDDQVQFSKAVHALWRILSRWKTNHVTVELGIISPTARSFMQLDDQVGSGHNRLDPFANLSLRHVDPHIYWGILSQCYLGREPLSFDRTSLPQRGATSLPNVDAIAELVIRRKYHPNISPITLYEIISSTPCVEYIHLERWCYGNPSQDRKWDFIAFQRSGFLVPYSTKRLTYFEEFHTAYHQWAGAMVLPRSNKTLLDSIFHAADHLEHIAVSYAFNARTFFDRLRETEFKALKTLALTSSFHNTTEDLFINAAEALKKMHALKILEIWNYEAGQADVFRYVRLDRYQGQITWQSTKDREISSTVERSWRNLLRRGQFGFDVKCSNFPTEMESLHDLLSHMKLGQQILRNVTQR</sequence>
<proteinExistence type="predicted"/>
<evidence type="ECO:0000313" key="2">
    <source>
        <dbReference type="EMBL" id="RKK83180.1"/>
    </source>
</evidence>
<organism evidence="2 3">
    <name type="scientific">Fusarium oxysporum</name>
    <name type="common">Fusarium vascular wilt</name>
    <dbReference type="NCBI Taxonomy" id="5507"/>
    <lineage>
        <taxon>Eukaryota</taxon>
        <taxon>Fungi</taxon>
        <taxon>Dikarya</taxon>
        <taxon>Ascomycota</taxon>
        <taxon>Pezizomycotina</taxon>
        <taxon>Sordariomycetes</taxon>
        <taxon>Hypocreomycetidae</taxon>
        <taxon>Hypocreales</taxon>
        <taxon>Nectriaceae</taxon>
        <taxon>Fusarium</taxon>
        <taxon>Fusarium oxysporum species complex</taxon>
    </lineage>
</organism>
<protein>
    <recommendedName>
        <fullName evidence="1">DUF6546 domain-containing protein</fullName>
    </recommendedName>
</protein>
<dbReference type="VEuPathDB" id="FungiDB:FOZG_09217"/>
<gene>
    <name evidence="2" type="ORF">BFJ69_g2721</name>
</gene>
<dbReference type="InterPro" id="IPR046676">
    <property type="entry name" value="DUF6546"/>
</dbReference>
<name>A0A420NSC5_FUSOX</name>
<comment type="caution">
    <text evidence="2">The sequence shown here is derived from an EMBL/GenBank/DDBJ whole genome shotgun (WGS) entry which is preliminary data.</text>
</comment>
<dbReference type="VEuPathDB" id="FungiDB:FOMG_10983"/>
<dbReference type="Proteomes" id="UP000285084">
    <property type="component" value="Unassembled WGS sequence"/>
</dbReference>
<feature type="domain" description="DUF6546" evidence="1">
    <location>
        <begin position="268"/>
        <end position="453"/>
    </location>
</feature>
<dbReference type="AlphaFoldDB" id="A0A420NSC5"/>
<evidence type="ECO:0000259" key="1">
    <source>
        <dbReference type="Pfam" id="PF20183"/>
    </source>
</evidence>
<dbReference type="EMBL" id="MRCX01000014">
    <property type="protein sequence ID" value="RKK83180.1"/>
    <property type="molecule type" value="Genomic_DNA"/>
</dbReference>